<gene>
    <name evidence="2" type="ORF">G1C95_2114</name>
</gene>
<dbReference type="EMBL" id="JAAIII010000007">
    <property type="protein sequence ID" value="NMM94926.1"/>
    <property type="molecule type" value="Genomic_DNA"/>
</dbReference>
<dbReference type="AlphaFoldDB" id="A0A7Y0ER52"/>
<dbReference type="InterPro" id="IPR050490">
    <property type="entry name" value="Bact_solute-bd_prot1"/>
</dbReference>
<evidence type="ECO:0000313" key="3">
    <source>
        <dbReference type="Proteomes" id="UP000532194"/>
    </source>
</evidence>
<sequence>MNHLKRTVIAGLVTLSMITSLAACGGKDTAVDAPDDGSEMTVEVFDALANYQGEQKGWFAKLIKDKFNIKLNIIAPNVAGGGSTLFDTRSAAGNLGDIIIMGSGSGQAERVVKAGLVADLSDYIDDTEYLKQYQGAIDELTATANQQDGVWGIPTSVSSLSPSESSEGVEPTFGPFVRWDYYKAIGYPQVATLEDLLPVLKDMQDKARATEGTNDIYALSLFKDWDGEAMQNGYQFPAFYGYAEGLGYVLTKYDGSDYQSLIDENSQYVRALRFFNKAYQMGLVDPESTTQNYDTMYSKYKEGKVLFSFWPWLGQAAYNTTANKEAGKGFMMLDIDDMTIASKGAQPNGTSTFIAVGAKAKNKERLVKFIDWLYSPEGIQASGSQTNGAAGIEGLTWQLNDAGAPKLTDFGVKAVSGESVNVPEEYGGGGYTDGASQLNVSTVLNKDTDPNTGAPYNYQMWDSELAKRDTALDKDWQEHMGGARTTMEFLEANDKLAVIPGATYVAPDEDSKITAVRGQIKTAVVNACWQAVFTDSDDEFDAVWSQGVQNVEALGYDEVYQIDLANSKAMTEARQAVEDEYQDRG</sequence>
<dbReference type="SUPFAM" id="SSF53850">
    <property type="entry name" value="Periplasmic binding protein-like II"/>
    <property type="match status" value="1"/>
</dbReference>
<feature type="chain" id="PRO_5031454173" evidence="1">
    <location>
        <begin position="23"/>
        <end position="585"/>
    </location>
</feature>
<dbReference type="PANTHER" id="PTHR43649:SF17">
    <property type="entry name" value="ABC TRANSPORTER SOLUTE BINDING PROTEIN-SUGAR TRANSPORT"/>
    <property type="match status" value="1"/>
</dbReference>
<accession>A0A7Y0ER52</accession>
<protein>
    <submittedName>
        <fullName evidence="2">ABC transporter substrate-binding protein</fullName>
    </submittedName>
</protein>
<feature type="signal peptide" evidence="1">
    <location>
        <begin position="1"/>
        <end position="22"/>
    </location>
</feature>
<evidence type="ECO:0000313" key="2">
    <source>
        <dbReference type="EMBL" id="NMM94926.1"/>
    </source>
</evidence>
<comment type="caution">
    <text evidence="2">The sequence shown here is derived from an EMBL/GenBank/DDBJ whole genome shotgun (WGS) entry which is preliminary data.</text>
</comment>
<dbReference type="PANTHER" id="PTHR43649">
    <property type="entry name" value="ARABINOSE-BINDING PROTEIN-RELATED"/>
    <property type="match status" value="1"/>
</dbReference>
<dbReference type="PROSITE" id="PS51257">
    <property type="entry name" value="PROKAR_LIPOPROTEIN"/>
    <property type="match status" value="1"/>
</dbReference>
<dbReference type="Gene3D" id="3.40.190.10">
    <property type="entry name" value="Periplasmic binding protein-like II"/>
    <property type="match status" value="2"/>
</dbReference>
<dbReference type="RefSeq" id="WP_169172936.1">
    <property type="nucleotide sequence ID" value="NZ_JAAIII010000007.1"/>
</dbReference>
<name>A0A7Y0ER52_9BIFI</name>
<dbReference type="Proteomes" id="UP000532194">
    <property type="component" value="Unassembled WGS sequence"/>
</dbReference>
<proteinExistence type="predicted"/>
<evidence type="ECO:0000256" key="1">
    <source>
        <dbReference type="SAM" id="SignalP"/>
    </source>
</evidence>
<organism evidence="2 3">
    <name type="scientific">Bifidobacterium oedipodis</name>
    <dbReference type="NCBI Taxonomy" id="2675322"/>
    <lineage>
        <taxon>Bacteria</taxon>
        <taxon>Bacillati</taxon>
        <taxon>Actinomycetota</taxon>
        <taxon>Actinomycetes</taxon>
        <taxon>Bifidobacteriales</taxon>
        <taxon>Bifidobacteriaceae</taxon>
        <taxon>Bifidobacterium</taxon>
    </lineage>
</organism>
<reference evidence="2 3" key="1">
    <citation type="submission" date="2020-02" db="EMBL/GenBank/DDBJ databases">
        <title>Characterization of phylogenetic diversity of novel bifidobacterial species isolated in Czech ZOOs.</title>
        <authorList>
            <person name="Lugli G.A."/>
            <person name="Vera N.B."/>
            <person name="Ventura M."/>
        </authorList>
    </citation>
    <scope>NUCLEOTIDE SEQUENCE [LARGE SCALE GENOMIC DNA]</scope>
    <source>
        <strain evidence="2 3">DSM 109957</strain>
    </source>
</reference>
<keyword evidence="3" id="KW-1185">Reference proteome</keyword>
<keyword evidence="1" id="KW-0732">Signal</keyword>